<dbReference type="Gene3D" id="3.30.70.1440">
    <property type="entry name" value="Multidrug efflux transporter AcrB pore domain"/>
    <property type="match status" value="1"/>
</dbReference>
<evidence type="ECO:0000313" key="8">
    <source>
        <dbReference type="EMBL" id="GEK94564.1"/>
    </source>
</evidence>
<dbReference type="GO" id="GO:0042910">
    <property type="term" value="F:xenobiotic transmembrane transporter activity"/>
    <property type="evidence" value="ECO:0007669"/>
    <property type="project" value="TreeGrafter"/>
</dbReference>
<protein>
    <submittedName>
        <fullName evidence="8">Transport system membrane protein</fullName>
    </submittedName>
</protein>
<proteinExistence type="predicted"/>
<gene>
    <name evidence="8" type="ORF">GWA01_23340</name>
</gene>
<keyword evidence="6 7" id="KW-0472">Membrane</keyword>
<evidence type="ECO:0000256" key="7">
    <source>
        <dbReference type="SAM" id="Phobius"/>
    </source>
</evidence>
<sequence length="1101" mass="118694">MNFCRLFIDRPVATTLMSIAIFVAGVVCYPLLPVATMPDMATTSIMVQVSQPGADPQQMSTSVTTPLERRLASIADLQDIESDSSSGSASIFLDFSSSRNIDGALRDVQAALRASRSDLPKGTLDSDPAAFKLDGSGFPVYLLSVTSDQLTYAELYDVASIRVRPLLAQVKGVGRVEVVGSSTPAVRVELNPYPLYKWGIGFEDVRTALASANAFTPKGYIDSHGQRMSLSTNDQAVNAEQYRNLIVGYRNNFYPVRLSDIATVSDSVQDIFQASYIDGHRAVTLIVTGQPHANTVAIVDGINANFEHLKAAIPANVNLRVGLDTSMSIRAALLDAKMTLVISVVLVVLVILLFFRRLKTTLIPAVTVPIALSGTLAAMAAFHFTLDILSLMSLTIAVGFVVDDAIVVLENIARHIEEGRSRYEASLIGASEIGFTVVSITASLIAVFIPLLFLPGTAGSIMFEFCMTMISAIVISMWLSLTLTPMMCARLLEVDHGETEGRHPVTAWIVHITESVLDRTISLYGKSMKWCLRHPILMGLSLPLSFAILVGSIILMPKEFVPEQDISLLQGSVRGDATMSFDDLDRRLRKISTIVEKDPDVTSTTIFTNDKNSGQLFIHLKEKDQRQNASFVLARIRKNVPIEPGADISFWSVGGNRQGGNSQRSTGSFRYVLRSENVADLYSYMPKLLAALRATGKLVNVSSSVEQQSMAENVIVDRDTEARYGVTPQLIQNVLYDSYGQAIVSTIHLPTTDHRVVMVVAPKYRQNPELIHQIWISTSAGTAAGAAASNLIRVGSSAASGSPAAIAAASIRNALANQISGTNSSGAAVSSAIETMIPLDNVATVVARQQPLDITHRDGYFSSAISFDVAPGITYDIAKTVIQNTMAQTHPPASVMSEFTGTAGDTAKVMKNGLLAFVAAVAVMYIVLGVLYESLIHPITILSTLPSAGIGAVLGLWIAGESFSLVAMIGIILLTGIVKKNAILVIDFAIQAEREQGMSPKDAIFLASITRFRPILMTSLAAALGAVPLIIGNGYGCEMRRPLGVSVIGGMVVSQLLTLYTTPIVYLWMDSIGKWTRKILRRLVSIFHRRHPHTAPSSEQA</sequence>
<dbReference type="GO" id="GO:0005886">
    <property type="term" value="C:plasma membrane"/>
    <property type="evidence" value="ECO:0007669"/>
    <property type="project" value="TreeGrafter"/>
</dbReference>
<keyword evidence="4 7" id="KW-0812">Transmembrane</keyword>
<keyword evidence="9" id="KW-1185">Reference proteome</keyword>
<feature type="transmembrane region" description="Helical" evidence="7">
    <location>
        <begin position="536"/>
        <end position="556"/>
    </location>
</feature>
<evidence type="ECO:0000256" key="2">
    <source>
        <dbReference type="ARBA" id="ARBA00022475"/>
    </source>
</evidence>
<reference evidence="8 9" key="1">
    <citation type="submission" date="2019-07" db="EMBL/GenBank/DDBJ databases">
        <title>Whole genome shotgun sequence of Gluconobacter wancherniae NBRC 103581.</title>
        <authorList>
            <person name="Hosoyama A."/>
            <person name="Uohara A."/>
            <person name="Ohji S."/>
            <person name="Ichikawa N."/>
        </authorList>
    </citation>
    <scope>NUCLEOTIDE SEQUENCE [LARGE SCALE GENOMIC DNA]</scope>
    <source>
        <strain evidence="8 9">NBRC 103581</strain>
    </source>
</reference>
<evidence type="ECO:0000256" key="6">
    <source>
        <dbReference type="ARBA" id="ARBA00023136"/>
    </source>
</evidence>
<evidence type="ECO:0000256" key="3">
    <source>
        <dbReference type="ARBA" id="ARBA00022519"/>
    </source>
</evidence>
<evidence type="ECO:0000256" key="1">
    <source>
        <dbReference type="ARBA" id="ARBA00022448"/>
    </source>
</evidence>
<keyword evidence="1" id="KW-0813">Transport</keyword>
<accession>A0A511B2B9</accession>
<feature type="transmembrane region" description="Helical" evidence="7">
    <location>
        <begin position="460"/>
        <end position="481"/>
    </location>
</feature>
<dbReference type="Gene3D" id="3.30.70.1430">
    <property type="entry name" value="Multidrug efflux transporter AcrB pore domain"/>
    <property type="match status" value="2"/>
</dbReference>
<dbReference type="SUPFAM" id="SSF82714">
    <property type="entry name" value="Multidrug efflux transporter AcrB TolC docking domain, DN and DC subdomains"/>
    <property type="match status" value="2"/>
</dbReference>
<dbReference type="AlphaFoldDB" id="A0A511B2B9"/>
<comment type="caution">
    <text evidence="8">The sequence shown here is derived from an EMBL/GenBank/DDBJ whole genome shotgun (WGS) entry which is preliminary data.</text>
</comment>
<dbReference type="InterPro" id="IPR001036">
    <property type="entry name" value="Acrflvin-R"/>
</dbReference>
<feature type="transmembrane region" description="Helical" evidence="7">
    <location>
        <begin position="362"/>
        <end position="382"/>
    </location>
</feature>
<dbReference type="OrthoDB" id="9806532at2"/>
<dbReference type="Gene3D" id="1.20.1640.10">
    <property type="entry name" value="Multidrug efflux transporter AcrB transmembrane domain"/>
    <property type="match status" value="3"/>
</dbReference>
<dbReference type="PRINTS" id="PR00702">
    <property type="entry name" value="ACRIFLAVINRP"/>
</dbReference>
<dbReference type="Gene3D" id="3.30.2090.10">
    <property type="entry name" value="Multidrug efflux transporter AcrB TolC docking domain, DN and DC subdomains"/>
    <property type="match status" value="2"/>
</dbReference>
<feature type="transmembrane region" description="Helical" evidence="7">
    <location>
        <begin position="965"/>
        <end position="990"/>
    </location>
</feature>
<keyword evidence="2" id="KW-1003">Cell membrane</keyword>
<keyword evidence="3" id="KW-0997">Cell inner membrane</keyword>
<dbReference type="PANTHER" id="PTHR32063">
    <property type="match status" value="1"/>
</dbReference>
<dbReference type="SUPFAM" id="SSF82693">
    <property type="entry name" value="Multidrug efflux transporter AcrB pore domain, PN1, PN2, PC1 and PC2 subdomains"/>
    <property type="match status" value="3"/>
</dbReference>
<dbReference type="Proteomes" id="UP000321230">
    <property type="component" value="Unassembled WGS sequence"/>
</dbReference>
<dbReference type="SUPFAM" id="SSF82866">
    <property type="entry name" value="Multidrug efflux transporter AcrB transmembrane domain"/>
    <property type="match status" value="2"/>
</dbReference>
<feature type="transmembrane region" description="Helical" evidence="7">
    <location>
        <begin position="336"/>
        <end position="355"/>
    </location>
</feature>
<feature type="transmembrane region" description="Helical" evidence="7">
    <location>
        <begin position="1043"/>
        <end position="1068"/>
    </location>
</feature>
<feature type="transmembrane region" description="Helical" evidence="7">
    <location>
        <begin position="1011"/>
        <end position="1031"/>
    </location>
</feature>
<feature type="transmembrane region" description="Helical" evidence="7">
    <location>
        <begin position="914"/>
        <end position="932"/>
    </location>
</feature>
<evidence type="ECO:0000256" key="5">
    <source>
        <dbReference type="ARBA" id="ARBA00022989"/>
    </source>
</evidence>
<dbReference type="Gene3D" id="3.30.70.1320">
    <property type="entry name" value="Multidrug efflux transporter AcrB pore domain like"/>
    <property type="match status" value="1"/>
</dbReference>
<feature type="transmembrane region" description="Helical" evidence="7">
    <location>
        <begin position="12"/>
        <end position="32"/>
    </location>
</feature>
<dbReference type="Pfam" id="PF00873">
    <property type="entry name" value="ACR_tran"/>
    <property type="match status" value="2"/>
</dbReference>
<evidence type="ECO:0000313" key="9">
    <source>
        <dbReference type="Proteomes" id="UP000321230"/>
    </source>
</evidence>
<evidence type="ECO:0000256" key="4">
    <source>
        <dbReference type="ARBA" id="ARBA00022692"/>
    </source>
</evidence>
<dbReference type="RefSeq" id="WP_146798209.1">
    <property type="nucleotide sequence ID" value="NZ_BARC01000002.1"/>
</dbReference>
<dbReference type="EMBL" id="BJUZ01000003">
    <property type="protein sequence ID" value="GEK94564.1"/>
    <property type="molecule type" value="Genomic_DNA"/>
</dbReference>
<organism evidence="8 9">
    <name type="scientific">Gluconobacter wancherniae NBRC 103581</name>
    <dbReference type="NCBI Taxonomy" id="656744"/>
    <lineage>
        <taxon>Bacteria</taxon>
        <taxon>Pseudomonadati</taxon>
        <taxon>Pseudomonadota</taxon>
        <taxon>Alphaproteobacteria</taxon>
        <taxon>Acetobacterales</taxon>
        <taxon>Acetobacteraceae</taxon>
        <taxon>Gluconobacter</taxon>
    </lineage>
</organism>
<feature type="transmembrane region" description="Helical" evidence="7">
    <location>
        <begin position="433"/>
        <end position="454"/>
    </location>
</feature>
<keyword evidence="5 7" id="KW-1133">Transmembrane helix</keyword>
<dbReference type="InterPro" id="IPR027463">
    <property type="entry name" value="AcrB_DN_DC_subdom"/>
</dbReference>
<dbReference type="PANTHER" id="PTHR32063:SF34">
    <property type="entry name" value="MULTIDRUG RESISTANCE PROTEIN MDTC"/>
    <property type="match status" value="1"/>
</dbReference>
<name>A0A511B2B9_9PROT</name>